<feature type="region of interest" description="Disordered" evidence="5">
    <location>
        <begin position="117"/>
        <end position="151"/>
    </location>
</feature>
<keyword evidence="6" id="KW-0472">Membrane</keyword>
<proteinExistence type="predicted"/>
<feature type="chain" id="PRO_5046320879" evidence="7">
    <location>
        <begin position="23"/>
        <end position="181"/>
    </location>
</feature>
<organism evidence="9 10">
    <name type="scientific">Effusibacillus consociatus</name>
    <dbReference type="NCBI Taxonomy" id="1117041"/>
    <lineage>
        <taxon>Bacteria</taxon>
        <taxon>Bacillati</taxon>
        <taxon>Bacillota</taxon>
        <taxon>Bacilli</taxon>
        <taxon>Bacillales</taxon>
        <taxon>Alicyclobacillaceae</taxon>
        <taxon>Effusibacillus</taxon>
    </lineage>
</organism>
<evidence type="ECO:0000313" key="9">
    <source>
        <dbReference type="EMBL" id="MFC4769891.1"/>
    </source>
</evidence>
<keyword evidence="6" id="KW-1133">Transmembrane helix</keyword>
<comment type="subcellular location">
    <subcellularLocation>
        <location evidence="1">Cell envelope</location>
    </subcellularLocation>
</comment>
<feature type="signal peptide" evidence="7">
    <location>
        <begin position="1"/>
        <end position="22"/>
    </location>
</feature>
<accession>A0ABV9Q5Y3</accession>
<dbReference type="PROSITE" id="PS00430">
    <property type="entry name" value="TONB_DEPENDENT_REC_1"/>
    <property type="match status" value="1"/>
</dbReference>
<dbReference type="EMBL" id="JBHSHC010000149">
    <property type="protein sequence ID" value="MFC4769891.1"/>
    <property type="molecule type" value="Genomic_DNA"/>
</dbReference>
<keyword evidence="4" id="KW-0186">Copper</keyword>
<dbReference type="InterPro" id="IPR007348">
    <property type="entry name" value="CopC_dom"/>
</dbReference>
<evidence type="ECO:0000256" key="4">
    <source>
        <dbReference type="ARBA" id="ARBA00023008"/>
    </source>
</evidence>
<protein>
    <submittedName>
        <fullName evidence="9">Copper resistance protein CopC</fullName>
    </submittedName>
</protein>
<evidence type="ECO:0000256" key="1">
    <source>
        <dbReference type="ARBA" id="ARBA00004196"/>
    </source>
</evidence>
<evidence type="ECO:0000256" key="5">
    <source>
        <dbReference type="SAM" id="MobiDB-lite"/>
    </source>
</evidence>
<reference evidence="10" key="1">
    <citation type="journal article" date="2019" name="Int. J. Syst. Evol. Microbiol.">
        <title>The Global Catalogue of Microorganisms (GCM) 10K type strain sequencing project: providing services to taxonomists for standard genome sequencing and annotation.</title>
        <authorList>
            <consortium name="The Broad Institute Genomics Platform"/>
            <consortium name="The Broad Institute Genome Sequencing Center for Infectious Disease"/>
            <person name="Wu L."/>
            <person name="Ma J."/>
        </authorList>
    </citation>
    <scope>NUCLEOTIDE SEQUENCE [LARGE SCALE GENOMIC DNA]</scope>
    <source>
        <strain evidence="10">WYCCWR 12678</strain>
    </source>
</reference>
<keyword evidence="2" id="KW-0479">Metal-binding</keyword>
<dbReference type="RefSeq" id="WP_380028940.1">
    <property type="nucleotide sequence ID" value="NZ_JBHSHC010000149.1"/>
</dbReference>
<dbReference type="Pfam" id="PF04234">
    <property type="entry name" value="CopC"/>
    <property type="match status" value="1"/>
</dbReference>
<dbReference type="InterPro" id="IPR014756">
    <property type="entry name" value="Ig_E-set"/>
</dbReference>
<feature type="compositionally biased region" description="Polar residues" evidence="5">
    <location>
        <begin position="123"/>
        <end position="143"/>
    </location>
</feature>
<dbReference type="PANTHER" id="PTHR34820:SF4">
    <property type="entry name" value="INNER MEMBRANE PROTEIN YEBZ"/>
    <property type="match status" value="1"/>
</dbReference>
<feature type="transmembrane region" description="Helical" evidence="6">
    <location>
        <begin position="157"/>
        <end position="176"/>
    </location>
</feature>
<gene>
    <name evidence="9" type="ORF">ACFO8Q_21535</name>
</gene>
<dbReference type="SUPFAM" id="SSF81296">
    <property type="entry name" value="E set domains"/>
    <property type="match status" value="1"/>
</dbReference>
<comment type="caution">
    <text evidence="9">The sequence shown here is derived from an EMBL/GenBank/DDBJ whole genome shotgun (WGS) entry which is preliminary data.</text>
</comment>
<sequence>MIKKMFLFFAVIFSLVSSTALAHSALESSTPKNGDVMEKVDEVLLQFNTKIEPSSTLTVRNDKGETVSVHATRLDEKTLKGSFSEALPNGTYTVKWKIVGSDGHPIEGNYSFVVKRSEEKQESGMQSANRQPDTIKQQETTSNDEQKESPQKSSMRVIWLAAVLAIFALTGFWWIMRKKGK</sequence>
<evidence type="ECO:0000259" key="8">
    <source>
        <dbReference type="Pfam" id="PF04234"/>
    </source>
</evidence>
<evidence type="ECO:0000256" key="6">
    <source>
        <dbReference type="SAM" id="Phobius"/>
    </source>
</evidence>
<keyword evidence="10" id="KW-1185">Reference proteome</keyword>
<evidence type="ECO:0000256" key="2">
    <source>
        <dbReference type="ARBA" id="ARBA00022723"/>
    </source>
</evidence>
<dbReference type="InterPro" id="IPR010916">
    <property type="entry name" value="TonB_box_CS"/>
</dbReference>
<dbReference type="InterPro" id="IPR032694">
    <property type="entry name" value="CopC/D"/>
</dbReference>
<evidence type="ECO:0000256" key="3">
    <source>
        <dbReference type="ARBA" id="ARBA00022729"/>
    </source>
</evidence>
<evidence type="ECO:0000313" key="10">
    <source>
        <dbReference type="Proteomes" id="UP001596002"/>
    </source>
</evidence>
<feature type="domain" description="CopC" evidence="8">
    <location>
        <begin position="23"/>
        <end position="114"/>
    </location>
</feature>
<keyword evidence="6" id="KW-0812">Transmembrane</keyword>
<dbReference type="PANTHER" id="PTHR34820">
    <property type="entry name" value="INNER MEMBRANE PROTEIN YEBZ"/>
    <property type="match status" value="1"/>
</dbReference>
<name>A0ABV9Q5Y3_9BACL</name>
<dbReference type="Proteomes" id="UP001596002">
    <property type="component" value="Unassembled WGS sequence"/>
</dbReference>
<dbReference type="InterPro" id="IPR014755">
    <property type="entry name" value="Cu-Rt/internalin_Ig-like"/>
</dbReference>
<dbReference type="Gene3D" id="2.60.40.1220">
    <property type="match status" value="1"/>
</dbReference>
<evidence type="ECO:0000256" key="7">
    <source>
        <dbReference type="SAM" id="SignalP"/>
    </source>
</evidence>
<keyword evidence="3 7" id="KW-0732">Signal</keyword>